<dbReference type="AlphaFoldDB" id="A0AAV7DZU4"/>
<dbReference type="PANTHER" id="PTHR12609">
    <property type="entry name" value="MICROTUBULE ASSOCIATED PROTEIN XMAP215"/>
    <property type="match status" value="1"/>
</dbReference>
<evidence type="ECO:0000313" key="5">
    <source>
        <dbReference type="Proteomes" id="UP000825729"/>
    </source>
</evidence>
<dbReference type="Proteomes" id="UP000825729">
    <property type="component" value="Unassembled WGS sequence"/>
</dbReference>
<dbReference type="InterPro" id="IPR048491">
    <property type="entry name" value="XMAP215_CLASP_TOG"/>
</dbReference>
<protein>
    <recommendedName>
        <fullName evidence="3">XMAP215/Dis1/CLASP TOG domain-containing protein</fullName>
    </recommendedName>
</protein>
<comment type="subcellular location">
    <subcellularLocation>
        <location evidence="1">Cytoplasm</location>
    </subcellularLocation>
</comment>
<dbReference type="GO" id="GO:0005737">
    <property type="term" value="C:cytoplasm"/>
    <property type="evidence" value="ECO:0007669"/>
    <property type="project" value="UniProtKB-SubCell"/>
</dbReference>
<evidence type="ECO:0000256" key="1">
    <source>
        <dbReference type="ARBA" id="ARBA00004496"/>
    </source>
</evidence>
<comment type="caution">
    <text evidence="4">The sequence shown here is derived from an EMBL/GenBank/DDBJ whole genome shotgun (WGS) entry which is preliminary data.</text>
</comment>
<feature type="domain" description="XMAP215/Dis1/CLASP TOG" evidence="3">
    <location>
        <begin position="43"/>
        <end position="83"/>
    </location>
</feature>
<dbReference type="GO" id="GO:0046785">
    <property type="term" value="P:microtubule polymerization"/>
    <property type="evidence" value="ECO:0007669"/>
    <property type="project" value="InterPro"/>
</dbReference>
<dbReference type="EMBL" id="JAINDJ010000007">
    <property type="protein sequence ID" value="KAG9441092.1"/>
    <property type="molecule type" value="Genomic_DNA"/>
</dbReference>
<dbReference type="InterPro" id="IPR011989">
    <property type="entry name" value="ARM-like"/>
</dbReference>
<gene>
    <name evidence="4" type="ORF">H6P81_016946</name>
</gene>
<sequence length="147" mass="16819">MIRKILASTTLDSMEKAIKNKVAKVAVPARDVMFQALCEFGANVRASSKGLKFELCYWIGKDPVKSILFEKMRDTMIKELEAELVNVCGTAKPSCMIRLQQQFKGDLILMLLKKLRGAWENEGAEYGQARNWVRQRRKKDLLLKLLI</sequence>
<dbReference type="GO" id="GO:0030951">
    <property type="term" value="P:establishment or maintenance of microtubule cytoskeleton polarity"/>
    <property type="evidence" value="ECO:0007669"/>
    <property type="project" value="InterPro"/>
</dbReference>
<organism evidence="4 5">
    <name type="scientific">Aristolochia fimbriata</name>
    <name type="common">White veined hardy Dutchman's pipe vine</name>
    <dbReference type="NCBI Taxonomy" id="158543"/>
    <lineage>
        <taxon>Eukaryota</taxon>
        <taxon>Viridiplantae</taxon>
        <taxon>Streptophyta</taxon>
        <taxon>Embryophyta</taxon>
        <taxon>Tracheophyta</taxon>
        <taxon>Spermatophyta</taxon>
        <taxon>Magnoliopsida</taxon>
        <taxon>Magnoliidae</taxon>
        <taxon>Piperales</taxon>
        <taxon>Aristolochiaceae</taxon>
        <taxon>Aristolochia</taxon>
    </lineage>
</organism>
<keyword evidence="5" id="KW-1185">Reference proteome</keyword>
<keyword evidence="2" id="KW-0963">Cytoplasm</keyword>
<dbReference type="Gene3D" id="1.25.10.10">
    <property type="entry name" value="Leucine-rich Repeat Variant"/>
    <property type="match status" value="1"/>
</dbReference>
<dbReference type="GO" id="GO:0007051">
    <property type="term" value="P:spindle organization"/>
    <property type="evidence" value="ECO:0007669"/>
    <property type="project" value="InterPro"/>
</dbReference>
<accession>A0AAV7DZU4</accession>
<proteinExistence type="predicted"/>
<name>A0AAV7DZU4_ARIFI</name>
<dbReference type="InterPro" id="IPR045110">
    <property type="entry name" value="XMAP215"/>
</dbReference>
<dbReference type="GO" id="GO:0051010">
    <property type="term" value="F:microtubule plus-end binding"/>
    <property type="evidence" value="ECO:0007669"/>
    <property type="project" value="InterPro"/>
</dbReference>
<dbReference type="GO" id="GO:0061863">
    <property type="term" value="F:microtubule plus end polymerase"/>
    <property type="evidence" value="ECO:0007669"/>
    <property type="project" value="InterPro"/>
</dbReference>
<reference evidence="4 5" key="1">
    <citation type="submission" date="2021-07" db="EMBL/GenBank/DDBJ databases">
        <title>The Aristolochia fimbriata genome: insights into angiosperm evolution, floral development and chemical biosynthesis.</title>
        <authorList>
            <person name="Jiao Y."/>
        </authorList>
    </citation>
    <scope>NUCLEOTIDE SEQUENCE [LARGE SCALE GENOMIC DNA]</scope>
    <source>
        <strain evidence="4">IBCAS-2021</strain>
        <tissue evidence="4">Leaf</tissue>
    </source>
</reference>
<dbReference type="Pfam" id="PF21041">
    <property type="entry name" value="XMAP215_CLASP_TOG"/>
    <property type="match status" value="1"/>
</dbReference>
<evidence type="ECO:0000313" key="4">
    <source>
        <dbReference type="EMBL" id="KAG9441092.1"/>
    </source>
</evidence>
<evidence type="ECO:0000256" key="2">
    <source>
        <dbReference type="ARBA" id="ARBA00022490"/>
    </source>
</evidence>
<evidence type="ECO:0000259" key="3">
    <source>
        <dbReference type="Pfam" id="PF21041"/>
    </source>
</evidence>